<dbReference type="FunCoup" id="A0A2G5CJD2">
    <property type="interactions" value="1045"/>
</dbReference>
<dbReference type="PANTHER" id="PTHR35694:SF1">
    <property type="entry name" value="DENEDDYLASE"/>
    <property type="match status" value="1"/>
</dbReference>
<protein>
    <submittedName>
        <fullName evidence="1">Uncharacterized protein</fullName>
    </submittedName>
</protein>
<sequence length="653" mass="72814">MSFSLLHSPSKSPLPLSFHKSFSFPQNPLFFSKTPLKPLKQFLTISSSSSSSSNSLPSSEQDILQSIAKFDENNPITSLPAARIYENDLGRLSLVGIVSFEQALTAAAADGGEAADEHINAEMSTMVVETVFPGPSDEKSTVSTRLFLPSRKVKEKARKLRSTLPADMLSSTTSTNILAMTFRQVVLQHIWSFELQLFDPGVERNMEDLEKPREQVSATFTLSSSDERVLSVLAEAFCMYALESTEMDFREGSLVTASKSFFCWFQKPRRIASKDFSVIIYQLSQDELDQNAKIFFKNFNTMETSIPGKMKSKYRRWMSSTYKNLEKIGGPEFIAWTIEHVPAYTLEIDANILKNVKFEGWKKSAENRWKVFLTHSQMVELADILDMYYEDVYTLPDKQLSCGVVTNFAKLSKNKNSTSLWKKLVITLVGGLFVVSISTLAQVYRSRLYGARKSPGENLTVPVSETECYLHQNLDESELQSLCTTIIEKIKNGVGWPGDIKTETDLGVWTGELPNYLKKLNDVNENVLSNTGGVDTISTGDVPSQLDMSNIVASPSDQVSTDMTSVQDIASYQVVLSEDGSVVGFQPTSRVAVNHWASNPLAKELYNGRKLTPGLIEPGLKIGLPNKVILIELLMSVNPDSWFALARPFRETL</sequence>
<name>A0A2G5CJD2_AQUCA</name>
<dbReference type="Proteomes" id="UP000230069">
    <property type="component" value="Unassembled WGS sequence"/>
</dbReference>
<dbReference type="InParanoid" id="A0A2G5CJD2"/>
<dbReference type="PANTHER" id="PTHR35694">
    <property type="entry name" value="DENEDDYLASE"/>
    <property type="match status" value="1"/>
</dbReference>
<gene>
    <name evidence="1" type="ORF">AQUCO_05100075v1</name>
</gene>
<keyword evidence="2" id="KW-1185">Reference proteome</keyword>
<organism evidence="1 2">
    <name type="scientific">Aquilegia coerulea</name>
    <name type="common">Rocky mountain columbine</name>
    <dbReference type="NCBI Taxonomy" id="218851"/>
    <lineage>
        <taxon>Eukaryota</taxon>
        <taxon>Viridiplantae</taxon>
        <taxon>Streptophyta</taxon>
        <taxon>Embryophyta</taxon>
        <taxon>Tracheophyta</taxon>
        <taxon>Spermatophyta</taxon>
        <taxon>Magnoliopsida</taxon>
        <taxon>Ranunculales</taxon>
        <taxon>Ranunculaceae</taxon>
        <taxon>Thalictroideae</taxon>
        <taxon>Aquilegia</taxon>
    </lineage>
</organism>
<accession>A0A2G5CJD2</accession>
<dbReference type="OrthoDB" id="1894747at2759"/>
<dbReference type="AlphaFoldDB" id="A0A2G5CJD2"/>
<dbReference type="EMBL" id="KZ305068">
    <property type="protein sequence ID" value="PIA31290.1"/>
    <property type="molecule type" value="Genomic_DNA"/>
</dbReference>
<reference evidence="1 2" key="1">
    <citation type="submission" date="2017-09" db="EMBL/GenBank/DDBJ databases">
        <title>WGS assembly of Aquilegia coerulea Goldsmith.</title>
        <authorList>
            <person name="Hodges S."/>
            <person name="Kramer E."/>
            <person name="Nordborg M."/>
            <person name="Tomkins J."/>
            <person name="Borevitz J."/>
            <person name="Derieg N."/>
            <person name="Yan J."/>
            <person name="Mihaltcheva S."/>
            <person name="Hayes R.D."/>
            <person name="Rokhsar D."/>
        </authorList>
    </citation>
    <scope>NUCLEOTIDE SEQUENCE [LARGE SCALE GENOMIC DNA]</scope>
    <source>
        <strain evidence="2">cv. Goldsmith</strain>
    </source>
</reference>
<dbReference type="STRING" id="218851.A0A2G5CJD2"/>
<proteinExistence type="predicted"/>
<evidence type="ECO:0000313" key="1">
    <source>
        <dbReference type="EMBL" id="PIA31290.1"/>
    </source>
</evidence>
<evidence type="ECO:0000313" key="2">
    <source>
        <dbReference type="Proteomes" id="UP000230069"/>
    </source>
</evidence>